<comment type="caution">
    <text evidence="12">The sequence shown here is derived from an EMBL/GenBank/DDBJ whole genome shotgun (WGS) entry which is preliminary data.</text>
</comment>
<dbReference type="PRINTS" id="PR00715">
    <property type="entry name" value="MAN6PRECEPTR"/>
</dbReference>
<keyword evidence="3 10" id="KW-0812">Transmembrane</keyword>
<name>A0AAV2HBW9_LYMST</name>
<protein>
    <recommendedName>
        <fullName evidence="11">MRH domain-containing protein</fullName>
    </recommendedName>
</protein>
<comment type="subcellular location">
    <subcellularLocation>
        <location evidence="1">Endomembrane system</location>
    </subcellularLocation>
</comment>
<dbReference type="Gene3D" id="2.70.130.10">
    <property type="entry name" value="Mannose-6-phosphate receptor binding domain"/>
    <property type="match status" value="1"/>
</dbReference>
<keyword evidence="5 10" id="KW-1133">Transmembrane helix</keyword>
<keyword evidence="6 10" id="KW-0472">Membrane</keyword>
<dbReference type="Proteomes" id="UP001497497">
    <property type="component" value="Unassembled WGS sequence"/>
</dbReference>
<evidence type="ECO:0000256" key="8">
    <source>
        <dbReference type="ARBA" id="ARBA00023180"/>
    </source>
</evidence>
<keyword evidence="4" id="KW-0732">Signal</keyword>
<dbReference type="InterPro" id="IPR028927">
    <property type="entry name" value="Man-6-P_rcpt"/>
</dbReference>
<evidence type="ECO:0000313" key="12">
    <source>
        <dbReference type="EMBL" id="CAL1531275.1"/>
    </source>
</evidence>
<keyword evidence="13" id="KW-1185">Reference proteome</keyword>
<dbReference type="PANTHER" id="PTHR15071:SF29">
    <property type="entry name" value="CATION-DEPENDENT MANNOSE-6-PHOSPHATE RECEPTOR"/>
    <property type="match status" value="1"/>
</dbReference>
<dbReference type="Pfam" id="PF02157">
    <property type="entry name" value="Man-6-P_recep"/>
    <property type="match status" value="1"/>
</dbReference>
<feature type="transmembrane region" description="Helical" evidence="10">
    <location>
        <begin position="12"/>
        <end position="33"/>
    </location>
</feature>
<dbReference type="InterPro" id="IPR044865">
    <property type="entry name" value="MRH_dom"/>
</dbReference>
<evidence type="ECO:0000259" key="11">
    <source>
        <dbReference type="PROSITE" id="PS51914"/>
    </source>
</evidence>
<keyword evidence="8" id="KW-0325">Glycoprotein</keyword>
<evidence type="ECO:0000256" key="6">
    <source>
        <dbReference type="ARBA" id="ARBA00023136"/>
    </source>
</evidence>
<feature type="transmembrane region" description="Helical" evidence="10">
    <location>
        <begin position="213"/>
        <end position="237"/>
    </location>
</feature>
<feature type="compositionally biased region" description="Basic and acidic residues" evidence="9">
    <location>
        <begin position="294"/>
        <end position="304"/>
    </location>
</feature>
<dbReference type="GO" id="GO:0005768">
    <property type="term" value="C:endosome"/>
    <property type="evidence" value="ECO:0007669"/>
    <property type="project" value="InterPro"/>
</dbReference>
<evidence type="ECO:0000256" key="9">
    <source>
        <dbReference type="SAM" id="MobiDB-lite"/>
    </source>
</evidence>
<dbReference type="EMBL" id="CAXITT010000084">
    <property type="protein sequence ID" value="CAL1531275.1"/>
    <property type="molecule type" value="Genomic_DNA"/>
</dbReference>
<evidence type="ECO:0000256" key="2">
    <source>
        <dbReference type="ARBA" id="ARBA00022448"/>
    </source>
</evidence>
<organism evidence="12 13">
    <name type="scientific">Lymnaea stagnalis</name>
    <name type="common">Great pond snail</name>
    <name type="synonym">Helix stagnalis</name>
    <dbReference type="NCBI Taxonomy" id="6523"/>
    <lineage>
        <taxon>Eukaryota</taxon>
        <taxon>Metazoa</taxon>
        <taxon>Spiralia</taxon>
        <taxon>Lophotrochozoa</taxon>
        <taxon>Mollusca</taxon>
        <taxon>Gastropoda</taxon>
        <taxon>Heterobranchia</taxon>
        <taxon>Euthyneura</taxon>
        <taxon>Panpulmonata</taxon>
        <taxon>Hygrophila</taxon>
        <taxon>Lymnaeoidea</taxon>
        <taxon>Lymnaeidae</taxon>
        <taxon>Lymnaea</taxon>
    </lineage>
</organism>
<keyword evidence="7" id="KW-1015">Disulfide bond</keyword>
<evidence type="ECO:0000256" key="1">
    <source>
        <dbReference type="ARBA" id="ARBA00004308"/>
    </source>
</evidence>
<dbReference type="InterPro" id="IPR009011">
    <property type="entry name" value="Man6P_isomerase_rcpt-bd_dom_sf"/>
</dbReference>
<dbReference type="AlphaFoldDB" id="A0AAV2HBW9"/>
<feature type="region of interest" description="Disordered" evidence="9">
    <location>
        <begin position="282"/>
        <end position="304"/>
    </location>
</feature>
<dbReference type="GO" id="GO:0005802">
    <property type="term" value="C:trans-Golgi network"/>
    <property type="evidence" value="ECO:0007669"/>
    <property type="project" value="TreeGrafter"/>
</dbReference>
<evidence type="ECO:0000256" key="4">
    <source>
        <dbReference type="ARBA" id="ARBA00022729"/>
    </source>
</evidence>
<gene>
    <name evidence="12" type="ORF">GSLYS_00005370001</name>
</gene>
<dbReference type="GO" id="GO:0006622">
    <property type="term" value="P:protein targeting to lysosome"/>
    <property type="evidence" value="ECO:0007669"/>
    <property type="project" value="InterPro"/>
</dbReference>
<dbReference type="GO" id="GO:0019904">
    <property type="term" value="F:protein domain specific binding"/>
    <property type="evidence" value="ECO:0007669"/>
    <property type="project" value="InterPro"/>
</dbReference>
<evidence type="ECO:0000256" key="7">
    <source>
        <dbReference type="ARBA" id="ARBA00023157"/>
    </source>
</evidence>
<evidence type="ECO:0000256" key="10">
    <source>
        <dbReference type="SAM" id="Phobius"/>
    </source>
</evidence>
<evidence type="ECO:0000256" key="5">
    <source>
        <dbReference type="ARBA" id="ARBA00022989"/>
    </source>
</evidence>
<dbReference type="PROSITE" id="PS51914">
    <property type="entry name" value="MRH"/>
    <property type="match status" value="1"/>
</dbReference>
<dbReference type="SUPFAM" id="SSF50911">
    <property type="entry name" value="Mannose 6-phosphate receptor domain"/>
    <property type="match status" value="1"/>
</dbReference>
<proteinExistence type="predicted"/>
<keyword evidence="2" id="KW-0813">Transport</keyword>
<evidence type="ECO:0000313" key="13">
    <source>
        <dbReference type="Proteomes" id="UP001497497"/>
    </source>
</evidence>
<evidence type="ECO:0000256" key="3">
    <source>
        <dbReference type="ARBA" id="ARBA00022692"/>
    </source>
</evidence>
<dbReference type="InterPro" id="IPR000296">
    <property type="entry name" value="Man-6-P_rcpt_cation_dep"/>
</dbReference>
<reference evidence="12 13" key="1">
    <citation type="submission" date="2024-04" db="EMBL/GenBank/DDBJ databases">
        <authorList>
            <consortium name="Genoscope - CEA"/>
            <person name="William W."/>
        </authorList>
    </citation>
    <scope>NUCLEOTIDE SEQUENCE [LARGE SCALE GENOMIC DNA]</scope>
</reference>
<dbReference type="PANTHER" id="PTHR15071">
    <property type="entry name" value="MANNOSE-6-PHOSPHATE RECEPTOR FAMILY MEMBER"/>
    <property type="match status" value="1"/>
</dbReference>
<sequence>MASGTTKIETANAIFFKLGLLISYLCIISVTIFTGCSEGTIAAEERIGECVFPSYPDKKALNEEKMKLGSLIGKTFTAQVTNQNESYHFTIGICADVKGGQGVAVWQQPMKDGKIVEKDGTLNHIIGSLKDTHIMTGTDWVLLEYKGGEVYGSHCGSEPRRTSIMITCDPDVELNNAEMIFLEEENTKSDLCFYLFELKHKAVCPNPSGGGGLSIGSILVIVFFTVLGVYLFLGFLYQRFVLKSKGLEQIPNYEFWKDFGNLQADGCDLMCRTREHRRMHGMGGLGDDQLEPSDEIRDDNLLPM</sequence>
<feature type="domain" description="MRH" evidence="11">
    <location>
        <begin position="48"/>
        <end position="206"/>
    </location>
</feature>
<accession>A0AAV2HBW9</accession>